<keyword evidence="1 2" id="KW-0238">DNA-binding</keyword>
<sequence>MTATSERPARGTRPANRRELIVAAAGPLFYRDGYAGTSMSGIAEAVAMGPSALYRHFRSKQKVLDAVVLGSIDRVHEQLATATGADLAAAAARATVRDRNLGVIWHREARYLTPEDRRAAAQRIGRVLADLAALIRVRRPGSSPADAEFLAACVLGIMTGLSFQRIQMPDDRLTRLMERLMLAALDCELPAPAPTAAGTPSRTGIAATGRRNVILDTATELFAGQGYSSVGMEDIGRAVGMAGPSLYHHFEGKTEILEAAFLRANEWLQRDLQRALAEAGDEADGLRRLLTGYTDFALERPAEVRLLLTETVELPEPRGHRVRAIQHQYVSEWVRLLRRVRPDMDATTARVRVQSAIHIANDVALSPRLRAAGGTGARVSAVGTRLLELPPQF</sequence>
<feature type="DNA-binding region" description="H-T-H motif" evidence="2">
    <location>
        <begin position="231"/>
        <end position="250"/>
    </location>
</feature>
<dbReference type="Proteomes" id="UP000733379">
    <property type="component" value="Unassembled WGS sequence"/>
</dbReference>
<accession>A0ABS6B7V7</accession>
<dbReference type="PRINTS" id="PR00455">
    <property type="entry name" value="HTHTETR"/>
</dbReference>
<feature type="domain" description="HTH tetR-type" evidence="3">
    <location>
        <begin position="208"/>
        <end position="268"/>
    </location>
</feature>
<comment type="caution">
    <text evidence="4">The sequence shown here is derived from an EMBL/GenBank/DDBJ whole genome shotgun (WGS) entry which is preliminary data.</text>
</comment>
<feature type="domain" description="HTH tetR-type" evidence="3">
    <location>
        <begin position="15"/>
        <end position="75"/>
    </location>
</feature>
<protein>
    <submittedName>
        <fullName evidence="4">TetR/AcrR family transcriptional regulator</fullName>
    </submittedName>
</protein>
<dbReference type="InterPro" id="IPR036271">
    <property type="entry name" value="Tet_transcr_reg_TetR-rel_C_sf"/>
</dbReference>
<dbReference type="EMBL" id="JAHKNI010000014">
    <property type="protein sequence ID" value="MBU3066392.1"/>
    <property type="molecule type" value="Genomic_DNA"/>
</dbReference>
<dbReference type="SUPFAM" id="SSF46689">
    <property type="entry name" value="Homeodomain-like"/>
    <property type="match status" value="2"/>
</dbReference>
<dbReference type="Pfam" id="PF00440">
    <property type="entry name" value="TetR_N"/>
    <property type="match status" value="2"/>
</dbReference>
<evidence type="ECO:0000313" key="5">
    <source>
        <dbReference type="Proteomes" id="UP000733379"/>
    </source>
</evidence>
<dbReference type="RefSeq" id="WP_215922465.1">
    <property type="nucleotide sequence ID" value="NZ_JAHKNI010000014.1"/>
</dbReference>
<dbReference type="PROSITE" id="PS50977">
    <property type="entry name" value="HTH_TETR_2"/>
    <property type="match status" value="2"/>
</dbReference>
<name>A0ABS6B7V7_9NOCA</name>
<dbReference type="Gene3D" id="1.10.10.60">
    <property type="entry name" value="Homeodomain-like"/>
    <property type="match status" value="2"/>
</dbReference>
<evidence type="ECO:0000259" key="3">
    <source>
        <dbReference type="PROSITE" id="PS50977"/>
    </source>
</evidence>
<evidence type="ECO:0000256" key="1">
    <source>
        <dbReference type="ARBA" id="ARBA00023125"/>
    </source>
</evidence>
<feature type="DNA-binding region" description="H-T-H motif" evidence="2">
    <location>
        <begin position="38"/>
        <end position="57"/>
    </location>
</feature>
<keyword evidence="5" id="KW-1185">Reference proteome</keyword>
<reference evidence="4 5" key="1">
    <citation type="submission" date="2021-06" db="EMBL/GenBank/DDBJ databases">
        <title>Actinomycetes sequencing.</title>
        <authorList>
            <person name="Shan Q."/>
        </authorList>
    </citation>
    <scope>NUCLEOTIDE SEQUENCE [LARGE SCALE GENOMIC DNA]</scope>
    <source>
        <strain evidence="4 5">NEAU-G5</strain>
    </source>
</reference>
<evidence type="ECO:0000256" key="2">
    <source>
        <dbReference type="PROSITE-ProRule" id="PRU00335"/>
    </source>
</evidence>
<dbReference type="InterPro" id="IPR009057">
    <property type="entry name" value="Homeodomain-like_sf"/>
</dbReference>
<organism evidence="4 5">
    <name type="scientific">Nocardia albiluteola</name>
    <dbReference type="NCBI Taxonomy" id="2842303"/>
    <lineage>
        <taxon>Bacteria</taxon>
        <taxon>Bacillati</taxon>
        <taxon>Actinomycetota</taxon>
        <taxon>Actinomycetes</taxon>
        <taxon>Mycobacteriales</taxon>
        <taxon>Nocardiaceae</taxon>
        <taxon>Nocardia</taxon>
    </lineage>
</organism>
<dbReference type="Gene3D" id="1.10.357.10">
    <property type="entry name" value="Tetracycline Repressor, domain 2"/>
    <property type="match status" value="2"/>
</dbReference>
<proteinExistence type="predicted"/>
<dbReference type="PANTHER" id="PTHR30055:SF237">
    <property type="entry name" value="TRANSCRIPTIONAL REPRESSOR MCE3R"/>
    <property type="match status" value="1"/>
</dbReference>
<evidence type="ECO:0000313" key="4">
    <source>
        <dbReference type="EMBL" id="MBU3066392.1"/>
    </source>
</evidence>
<dbReference type="InterPro" id="IPR050109">
    <property type="entry name" value="HTH-type_TetR-like_transc_reg"/>
</dbReference>
<dbReference type="InterPro" id="IPR001647">
    <property type="entry name" value="HTH_TetR"/>
</dbReference>
<dbReference type="PANTHER" id="PTHR30055">
    <property type="entry name" value="HTH-TYPE TRANSCRIPTIONAL REGULATOR RUTR"/>
    <property type="match status" value="1"/>
</dbReference>
<dbReference type="SUPFAM" id="SSF48498">
    <property type="entry name" value="Tetracyclin repressor-like, C-terminal domain"/>
    <property type="match status" value="1"/>
</dbReference>
<gene>
    <name evidence="4" type="ORF">KO481_33335</name>
</gene>